<evidence type="ECO:0000313" key="2">
    <source>
        <dbReference type="Proteomes" id="UP000827092"/>
    </source>
</evidence>
<organism evidence="1 2">
    <name type="scientific">Oedothorax gibbosus</name>
    <dbReference type="NCBI Taxonomy" id="931172"/>
    <lineage>
        <taxon>Eukaryota</taxon>
        <taxon>Metazoa</taxon>
        <taxon>Ecdysozoa</taxon>
        <taxon>Arthropoda</taxon>
        <taxon>Chelicerata</taxon>
        <taxon>Arachnida</taxon>
        <taxon>Araneae</taxon>
        <taxon>Araneomorphae</taxon>
        <taxon>Entelegynae</taxon>
        <taxon>Araneoidea</taxon>
        <taxon>Linyphiidae</taxon>
        <taxon>Erigoninae</taxon>
        <taxon>Oedothorax</taxon>
    </lineage>
</organism>
<gene>
    <name evidence="1" type="ORF">JTE90_023829</name>
</gene>
<name>A0AAV6VHV9_9ARAC</name>
<accession>A0AAV6VHV9</accession>
<dbReference type="EMBL" id="JAFNEN010000073">
    <property type="protein sequence ID" value="KAG8196274.1"/>
    <property type="molecule type" value="Genomic_DNA"/>
</dbReference>
<dbReference type="AlphaFoldDB" id="A0AAV6VHV9"/>
<protein>
    <submittedName>
        <fullName evidence="1">Uncharacterized protein</fullName>
    </submittedName>
</protein>
<reference evidence="1 2" key="1">
    <citation type="journal article" date="2022" name="Nat. Ecol. Evol.">
        <title>A masculinizing supergene underlies an exaggerated male reproductive morph in a spider.</title>
        <authorList>
            <person name="Hendrickx F."/>
            <person name="De Corte Z."/>
            <person name="Sonet G."/>
            <person name="Van Belleghem S.M."/>
            <person name="Kostlbacher S."/>
            <person name="Vangestel C."/>
        </authorList>
    </citation>
    <scope>NUCLEOTIDE SEQUENCE [LARGE SCALE GENOMIC DNA]</scope>
    <source>
        <strain evidence="1">W744_W776</strain>
    </source>
</reference>
<dbReference type="Proteomes" id="UP000827092">
    <property type="component" value="Unassembled WGS sequence"/>
</dbReference>
<evidence type="ECO:0000313" key="1">
    <source>
        <dbReference type="EMBL" id="KAG8196274.1"/>
    </source>
</evidence>
<sequence length="88" mass="9359">MRPADGCAPEQHLSTTFGSSLAQRSLKAQLVCKTAVLLSGSSEGARSIYRPGGARAKKGRRFQGRMSALKERATEMGGKNNGILNYSS</sequence>
<proteinExistence type="predicted"/>
<keyword evidence="2" id="KW-1185">Reference proteome</keyword>
<comment type="caution">
    <text evidence="1">The sequence shown here is derived from an EMBL/GenBank/DDBJ whole genome shotgun (WGS) entry which is preliminary data.</text>
</comment>